<gene>
    <name evidence="1" type="ORF">WJ0W_006683</name>
</gene>
<evidence type="ECO:0000313" key="1">
    <source>
        <dbReference type="EMBL" id="CAH8249498.1"/>
    </source>
</evidence>
<dbReference type="RefSeq" id="WP_213430282.1">
    <property type="nucleotide sequence ID" value="NZ_AP031286.1"/>
</dbReference>
<accession>A0ABM9GBY6</accession>
<reference evidence="1" key="1">
    <citation type="submission" date="2022-06" db="EMBL/GenBank/DDBJ databases">
        <authorList>
            <person name="Dietemann V."/>
            <person name="Ory F."/>
            <person name="Dainat B."/>
            <person name="Oberhansli S."/>
        </authorList>
    </citation>
    <scope>NUCLEOTIDE SEQUENCE</scope>
    <source>
        <strain evidence="1">Ena-SAMPLE-TAB-26-04-2022-14:26:32:270-5432</strain>
    </source>
</reference>
<name>A0ABM9GBY6_9BACL</name>
<proteinExistence type="predicted"/>
<organism evidence="1 2">
    <name type="scientific">Paenibacillus melissococcoides</name>
    <dbReference type="NCBI Taxonomy" id="2912268"/>
    <lineage>
        <taxon>Bacteria</taxon>
        <taxon>Bacillati</taxon>
        <taxon>Bacillota</taxon>
        <taxon>Bacilli</taxon>
        <taxon>Bacillales</taxon>
        <taxon>Paenibacillaceae</taxon>
        <taxon>Paenibacillus</taxon>
    </lineage>
</organism>
<protein>
    <submittedName>
        <fullName evidence="1">Uncharacterized protein</fullName>
    </submittedName>
</protein>
<keyword evidence="2" id="KW-1185">Reference proteome</keyword>
<evidence type="ECO:0000313" key="2">
    <source>
        <dbReference type="Proteomes" id="UP001154322"/>
    </source>
</evidence>
<dbReference type="Proteomes" id="UP001154322">
    <property type="component" value="Unassembled WGS sequence"/>
</dbReference>
<comment type="caution">
    <text evidence="1">The sequence shown here is derived from an EMBL/GenBank/DDBJ whole genome shotgun (WGS) entry which is preliminary data.</text>
</comment>
<dbReference type="EMBL" id="CALYLO010000017">
    <property type="protein sequence ID" value="CAH8249498.1"/>
    <property type="molecule type" value="Genomic_DNA"/>
</dbReference>
<sequence>MYRYGFINRQTGEVIDVCYGIEATIQAIDKCERTDDVLIRPIMLRTEYLSQSADYRGEKNGEPWILYLDINGSTTYGPVVILDQWGKWNDL</sequence>